<gene>
    <name evidence="1" type="ORF">PHMEG_00023596</name>
</gene>
<sequence>MASWRHSTRMRRLTAPNSLRAAVNMLIRGKTVHQYPGRGSVWILDGAKIHCHPDIVYYLRSLGIISIFLPCYCPFYNPIDKHSSGSTWRVRSKIKPYSLQMCSSGSKIST</sequence>
<reference evidence="2" key="1">
    <citation type="submission" date="2017-03" db="EMBL/GenBank/DDBJ databases">
        <title>Phytopthora megakarya and P. palmivora, two closely related causual agents of cacao black pod achieved similar genome size and gene model numbers by different mechanisms.</title>
        <authorList>
            <person name="Ali S."/>
            <person name="Shao J."/>
            <person name="Larry D.J."/>
            <person name="Kronmiller B."/>
            <person name="Shen D."/>
            <person name="Strem M.D."/>
            <person name="Melnick R.L."/>
            <person name="Guiltinan M.J."/>
            <person name="Tyler B.M."/>
            <person name="Meinhardt L.W."/>
            <person name="Bailey B.A."/>
        </authorList>
    </citation>
    <scope>NUCLEOTIDE SEQUENCE [LARGE SCALE GENOMIC DNA]</scope>
    <source>
        <strain evidence="2">zdho120</strain>
    </source>
</reference>
<protein>
    <submittedName>
        <fullName evidence="1">Serine/threonine-protein kinase</fullName>
    </submittedName>
</protein>
<name>A0A225VHP9_9STRA</name>
<keyword evidence="1" id="KW-0808">Transferase</keyword>
<comment type="caution">
    <text evidence="1">The sequence shown here is derived from an EMBL/GenBank/DDBJ whole genome shotgun (WGS) entry which is preliminary data.</text>
</comment>
<dbReference type="GO" id="GO:0003676">
    <property type="term" value="F:nucleic acid binding"/>
    <property type="evidence" value="ECO:0007669"/>
    <property type="project" value="InterPro"/>
</dbReference>
<dbReference type="EMBL" id="NBNE01004939">
    <property type="protein sequence ID" value="OWZ04489.1"/>
    <property type="molecule type" value="Genomic_DNA"/>
</dbReference>
<keyword evidence="2" id="KW-1185">Reference proteome</keyword>
<evidence type="ECO:0000313" key="2">
    <source>
        <dbReference type="Proteomes" id="UP000198211"/>
    </source>
</evidence>
<dbReference type="Proteomes" id="UP000198211">
    <property type="component" value="Unassembled WGS sequence"/>
</dbReference>
<accession>A0A225VHP9</accession>
<evidence type="ECO:0000313" key="1">
    <source>
        <dbReference type="EMBL" id="OWZ04489.1"/>
    </source>
</evidence>
<proteinExistence type="predicted"/>
<organism evidence="1 2">
    <name type="scientific">Phytophthora megakarya</name>
    <dbReference type="NCBI Taxonomy" id="4795"/>
    <lineage>
        <taxon>Eukaryota</taxon>
        <taxon>Sar</taxon>
        <taxon>Stramenopiles</taxon>
        <taxon>Oomycota</taxon>
        <taxon>Peronosporomycetes</taxon>
        <taxon>Peronosporales</taxon>
        <taxon>Peronosporaceae</taxon>
        <taxon>Phytophthora</taxon>
    </lineage>
</organism>
<dbReference type="InterPro" id="IPR036397">
    <property type="entry name" value="RNaseH_sf"/>
</dbReference>
<dbReference type="AlphaFoldDB" id="A0A225VHP9"/>
<dbReference type="GO" id="GO:0016301">
    <property type="term" value="F:kinase activity"/>
    <property type="evidence" value="ECO:0007669"/>
    <property type="project" value="UniProtKB-KW"/>
</dbReference>
<dbReference type="Gene3D" id="3.30.420.10">
    <property type="entry name" value="Ribonuclease H-like superfamily/Ribonuclease H"/>
    <property type="match status" value="1"/>
</dbReference>
<keyword evidence="1" id="KW-0418">Kinase</keyword>